<dbReference type="EMBL" id="JASJQH010007601">
    <property type="protein sequence ID" value="KAK9703937.1"/>
    <property type="molecule type" value="Genomic_DNA"/>
</dbReference>
<keyword evidence="2" id="KW-0732">Signal</keyword>
<evidence type="ECO:0000313" key="3">
    <source>
        <dbReference type="EMBL" id="KAK9703937.1"/>
    </source>
</evidence>
<accession>A0ABR2VVI7</accession>
<name>A0ABR2VVI7_9FUNG</name>
<evidence type="ECO:0000256" key="2">
    <source>
        <dbReference type="SAM" id="SignalP"/>
    </source>
</evidence>
<comment type="caution">
    <text evidence="3">The sequence shown here is derived from an EMBL/GenBank/DDBJ whole genome shotgun (WGS) entry which is preliminary data.</text>
</comment>
<feature type="compositionally biased region" description="Low complexity" evidence="1">
    <location>
        <begin position="23"/>
        <end position="66"/>
    </location>
</feature>
<evidence type="ECO:0000256" key="1">
    <source>
        <dbReference type="SAM" id="MobiDB-lite"/>
    </source>
</evidence>
<proteinExistence type="predicted"/>
<organism evidence="3 4">
    <name type="scientific">Basidiobolus ranarum</name>
    <dbReference type="NCBI Taxonomy" id="34480"/>
    <lineage>
        <taxon>Eukaryota</taxon>
        <taxon>Fungi</taxon>
        <taxon>Fungi incertae sedis</taxon>
        <taxon>Zoopagomycota</taxon>
        <taxon>Entomophthoromycotina</taxon>
        <taxon>Basidiobolomycetes</taxon>
        <taxon>Basidiobolales</taxon>
        <taxon>Basidiobolaceae</taxon>
        <taxon>Basidiobolus</taxon>
    </lineage>
</organism>
<reference evidence="3 4" key="1">
    <citation type="submission" date="2023-04" db="EMBL/GenBank/DDBJ databases">
        <title>Genome of Basidiobolus ranarum AG-B5.</title>
        <authorList>
            <person name="Stajich J.E."/>
            <person name="Carter-House D."/>
            <person name="Gryganskyi A."/>
        </authorList>
    </citation>
    <scope>NUCLEOTIDE SEQUENCE [LARGE SCALE GENOMIC DNA]</scope>
    <source>
        <strain evidence="3 4">AG-B5</strain>
    </source>
</reference>
<feature type="signal peptide" evidence="2">
    <location>
        <begin position="1"/>
        <end position="19"/>
    </location>
</feature>
<feature type="region of interest" description="Disordered" evidence="1">
    <location>
        <begin position="23"/>
        <end position="88"/>
    </location>
</feature>
<evidence type="ECO:0000313" key="4">
    <source>
        <dbReference type="Proteomes" id="UP001479436"/>
    </source>
</evidence>
<sequence>MRFFAITAIVALFVASVSAQASSSPAASGSSVTDASASSSPTPSGASVSSSVAAGSATPTASSGASNGIKATGTSVAAGGQTGRPNSAANVGAGSAMIGLFMASGLVARQLL</sequence>
<dbReference type="Proteomes" id="UP001479436">
    <property type="component" value="Unassembled WGS sequence"/>
</dbReference>
<keyword evidence="4" id="KW-1185">Reference proteome</keyword>
<feature type="chain" id="PRO_5046814676" evidence="2">
    <location>
        <begin position="20"/>
        <end position="112"/>
    </location>
</feature>
<protein>
    <submittedName>
        <fullName evidence="3">Uncharacterized protein</fullName>
    </submittedName>
</protein>
<gene>
    <name evidence="3" type="ORF">K7432_010486</name>
</gene>